<evidence type="ECO:0000259" key="7">
    <source>
        <dbReference type="Pfam" id="PF00460"/>
    </source>
</evidence>
<name>H8L2T2_FRAAD</name>
<dbReference type="Proteomes" id="UP000005234">
    <property type="component" value="Chromosome"/>
</dbReference>
<feature type="domain" description="Flagellar basal body rod protein N-terminal" evidence="7">
    <location>
        <begin position="16"/>
        <end position="42"/>
    </location>
</feature>
<evidence type="ECO:0000256" key="4">
    <source>
        <dbReference type="ARBA" id="ARBA00023143"/>
    </source>
</evidence>
<evidence type="ECO:0000256" key="5">
    <source>
        <dbReference type="ARBA" id="ARBA00024934"/>
    </source>
</evidence>
<gene>
    <name evidence="8" type="ordered locus">Fraau_2057</name>
</gene>
<evidence type="ECO:0000256" key="1">
    <source>
        <dbReference type="ARBA" id="ARBA00004117"/>
    </source>
</evidence>
<keyword evidence="8" id="KW-0969">Cilium</keyword>
<dbReference type="OrthoDB" id="9788334at2"/>
<comment type="function">
    <text evidence="5 6">Structural component of flagellum, the bacterial motility apparatus. Part of the rod structure of flagellar basal body.</text>
</comment>
<proteinExistence type="inferred from homology"/>
<protein>
    <recommendedName>
        <fullName evidence="3 6">Flagellar basal body rod protein FlgB</fullName>
    </recommendedName>
</protein>
<dbReference type="HOGENOM" id="CLU_125463_1_0_6"/>
<dbReference type="PANTHER" id="PTHR30435">
    <property type="entry name" value="FLAGELLAR PROTEIN"/>
    <property type="match status" value="1"/>
</dbReference>
<keyword evidence="4 6" id="KW-0975">Bacterial flagellum</keyword>
<dbReference type="PIRSF" id="PIRSF002889">
    <property type="entry name" value="Rod_FlgB"/>
    <property type="match status" value="1"/>
</dbReference>
<dbReference type="Pfam" id="PF00460">
    <property type="entry name" value="Flg_bb_rod"/>
    <property type="match status" value="1"/>
</dbReference>
<evidence type="ECO:0000256" key="6">
    <source>
        <dbReference type="PIRNR" id="PIRNR002889"/>
    </source>
</evidence>
<reference evidence="8" key="1">
    <citation type="submission" date="2012-02" db="EMBL/GenBank/DDBJ databases">
        <title>The complete genome of Frateuria aurantia DSM 6220.</title>
        <authorList>
            <consortium name="US DOE Joint Genome Institute (JGI-PGF)"/>
            <person name="Lucas S."/>
            <person name="Copeland A."/>
            <person name="Lapidus A."/>
            <person name="Glavina del Rio T."/>
            <person name="Dalin E."/>
            <person name="Tice H."/>
            <person name="Bruce D."/>
            <person name="Goodwin L."/>
            <person name="Pitluck S."/>
            <person name="Peters L."/>
            <person name="Ovchinnikova G."/>
            <person name="Teshima H."/>
            <person name="Kyrpides N."/>
            <person name="Mavromatis K."/>
            <person name="Ivanova N."/>
            <person name="Brettin T."/>
            <person name="Detter J.C."/>
            <person name="Han C."/>
            <person name="Larimer F."/>
            <person name="Land M."/>
            <person name="Hauser L."/>
            <person name="Markowitz V."/>
            <person name="Cheng J.-F."/>
            <person name="Hugenholtz P."/>
            <person name="Woyke T."/>
            <person name="Wu D."/>
            <person name="Brambilla E."/>
            <person name="Klenk H.-P."/>
            <person name="Eisen J.A."/>
        </authorList>
    </citation>
    <scope>NUCLEOTIDE SEQUENCE</scope>
    <source>
        <strain evidence="8">DSM 6220</strain>
    </source>
</reference>
<dbReference type="InterPro" id="IPR006300">
    <property type="entry name" value="FlgB"/>
</dbReference>
<dbReference type="KEGG" id="fau:Fraau_2057"/>
<comment type="subcellular location">
    <subcellularLocation>
        <location evidence="1 6">Bacterial flagellum basal body</location>
    </subcellularLocation>
</comment>
<dbReference type="InterPro" id="IPR019776">
    <property type="entry name" value="Flagellar_basal_body_rod_CS"/>
</dbReference>
<comment type="subunit">
    <text evidence="6">The basal body constitutes a major portion of the flagellar organelle and consists of a number of rings mounted on a central rod.</text>
</comment>
<evidence type="ECO:0000313" key="9">
    <source>
        <dbReference type="Proteomes" id="UP000005234"/>
    </source>
</evidence>
<evidence type="ECO:0000256" key="2">
    <source>
        <dbReference type="ARBA" id="ARBA00009677"/>
    </source>
</evidence>
<dbReference type="GO" id="GO:0071978">
    <property type="term" value="P:bacterial-type flagellum-dependent swarming motility"/>
    <property type="evidence" value="ECO:0007669"/>
    <property type="project" value="TreeGrafter"/>
</dbReference>
<evidence type="ECO:0000313" key="8">
    <source>
        <dbReference type="EMBL" id="AFC86441.1"/>
    </source>
</evidence>
<dbReference type="EMBL" id="CP003350">
    <property type="protein sequence ID" value="AFC86441.1"/>
    <property type="molecule type" value="Genomic_DNA"/>
</dbReference>
<dbReference type="InterPro" id="IPR001444">
    <property type="entry name" value="Flag_bb_rod_N"/>
</dbReference>
<dbReference type="STRING" id="767434.Fraau_2057"/>
<evidence type="ECO:0000256" key="3">
    <source>
        <dbReference type="ARBA" id="ARBA00014376"/>
    </source>
</evidence>
<dbReference type="PROSITE" id="PS00588">
    <property type="entry name" value="FLAGELLA_BB_ROD"/>
    <property type="match status" value="1"/>
</dbReference>
<keyword evidence="8" id="KW-0966">Cell projection</keyword>
<organism evidence="8 9">
    <name type="scientific">Frateuria aurantia (strain ATCC 33424 / DSM 6220 / KCTC 2777 / LMG 1558 / NBRC 3245 / NCIMB 13370)</name>
    <name type="common">Acetobacter aurantius</name>
    <dbReference type="NCBI Taxonomy" id="767434"/>
    <lineage>
        <taxon>Bacteria</taxon>
        <taxon>Pseudomonadati</taxon>
        <taxon>Pseudomonadota</taxon>
        <taxon>Gammaproteobacteria</taxon>
        <taxon>Lysobacterales</taxon>
        <taxon>Rhodanobacteraceae</taxon>
        <taxon>Frateuria</taxon>
    </lineage>
</organism>
<comment type="similarity">
    <text evidence="2 6">Belongs to the flagella basal body rod proteins family.</text>
</comment>
<sequence>MDGSISSLSSPFGMHGDALSLWERRTTVLANNLANANTPGYQARDLDFRSVLGAATGQSQELPLTVTSSNDIGNQPASVSQAELLYRQPMQPSMDGNTVDTQMEDSAYAENTVHYQASLSFINAQVQLLKTAITGSN</sequence>
<dbReference type="eggNOG" id="COG1815">
    <property type="taxonomic scope" value="Bacteria"/>
</dbReference>
<dbReference type="PANTHER" id="PTHR30435:SF12">
    <property type="entry name" value="FLAGELLAR BASAL BODY ROD PROTEIN FLGB"/>
    <property type="match status" value="1"/>
</dbReference>
<keyword evidence="9" id="KW-1185">Reference proteome</keyword>
<keyword evidence="8" id="KW-0282">Flagellum</keyword>
<dbReference type="GO" id="GO:0030694">
    <property type="term" value="C:bacterial-type flagellum basal body, rod"/>
    <property type="evidence" value="ECO:0007669"/>
    <property type="project" value="InterPro"/>
</dbReference>
<accession>H8L2T2</accession>
<dbReference type="AlphaFoldDB" id="H8L2T2"/>
<dbReference type="RefSeq" id="WP_014403444.1">
    <property type="nucleotide sequence ID" value="NC_017033.1"/>
</dbReference>
<dbReference type="NCBIfam" id="TIGR01396">
    <property type="entry name" value="FlgB"/>
    <property type="match status" value="1"/>
</dbReference>